<dbReference type="SUPFAM" id="SSF57802">
    <property type="entry name" value="Rubredoxin-like"/>
    <property type="match status" value="1"/>
</dbReference>
<accession>A0A0P8C4Z4</accession>
<feature type="domain" description="Rubredoxin-like" evidence="14">
    <location>
        <begin position="128"/>
        <end position="162"/>
    </location>
</feature>
<comment type="similarity">
    <text evidence="3">Belongs to the ferredoxin thioredoxin reductase beta subunit family.</text>
</comment>
<evidence type="ECO:0000256" key="10">
    <source>
        <dbReference type="ARBA" id="ARBA00023157"/>
    </source>
</evidence>
<comment type="cofactor">
    <cofactor evidence="1">
        <name>[4Fe-4S] cluster</name>
        <dbReference type="ChEBI" id="CHEBI:49883"/>
    </cofactor>
</comment>
<evidence type="ECO:0000256" key="7">
    <source>
        <dbReference type="ARBA" id="ARBA00023002"/>
    </source>
</evidence>
<proteinExistence type="inferred from homology"/>
<sequence length="165" mass="19017">MITVEEMFAGMKKIADEEGYKFNPYKDELDDILQGLWDNEHRYGYGSCPCRIASGVLADDMDIICPCNYRDPDVAEYGCCLCTLYVNDEWISGRKSHDPIPERRPQEYYVKGYPSIREQKGAGGGEMVEVYRCQVCGYLCAREEAPDLCPVCRAKKERFEKFEMK</sequence>
<dbReference type="InterPro" id="IPR048574">
    <property type="entry name" value="RUBY_RBDX"/>
</dbReference>
<dbReference type="Pfam" id="PF02943">
    <property type="entry name" value="FeThRed_B"/>
    <property type="match status" value="1"/>
</dbReference>
<evidence type="ECO:0000256" key="9">
    <source>
        <dbReference type="ARBA" id="ARBA00023014"/>
    </source>
</evidence>
<gene>
    <name evidence="15" type="ORF">MPEBLZ_03723</name>
</gene>
<evidence type="ECO:0000256" key="8">
    <source>
        <dbReference type="ARBA" id="ARBA00023004"/>
    </source>
</evidence>
<dbReference type="InterPro" id="IPR036644">
    <property type="entry name" value="FTR_bsu_sf"/>
</dbReference>
<evidence type="ECO:0000256" key="5">
    <source>
        <dbReference type="ARBA" id="ARBA00022485"/>
    </source>
</evidence>
<keyword evidence="10" id="KW-1015">Disulfide bond</keyword>
<comment type="catalytic activity">
    <reaction evidence="13">
        <text>[thioredoxin]-disulfide + 2 reduced [2Fe-2S]-[ferredoxin] + 2 H(+) = [thioredoxin]-dithiol + 2 oxidized [2Fe-2S]-[ferredoxin]</text>
        <dbReference type="Rhea" id="RHEA:42336"/>
        <dbReference type="Rhea" id="RHEA-COMP:10000"/>
        <dbReference type="Rhea" id="RHEA-COMP:10001"/>
        <dbReference type="Rhea" id="RHEA-COMP:10698"/>
        <dbReference type="Rhea" id="RHEA-COMP:10700"/>
        <dbReference type="ChEBI" id="CHEBI:15378"/>
        <dbReference type="ChEBI" id="CHEBI:29950"/>
        <dbReference type="ChEBI" id="CHEBI:33737"/>
        <dbReference type="ChEBI" id="CHEBI:33738"/>
        <dbReference type="ChEBI" id="CHEBI:50058"/>
        <dbReference type="EC" id="1.8.7.2"/>
    </reaction>
</comment>
<dbReference type="Pfam" id="PF21349">
    <property type="entry name" value="RUBY_RBDX"/>
    <property type="match status" value="1"/>
</dbReference>
<dbReference type="Gene3D" id="3.90.460.10">
    <property type="entry name" value="Ferredoxin thioredoxin reductase catalytic beta subunit"/>
    <property type="match status" value="1"/>
</dbReference>
<evidence type="ECO:0000256" key="4">
    <source>
        <dbReference type="ARBA" id="ARBA00012358"/>
    </source>
</evidence>
<keyword evidence="6" id="KW-0479">Metal-binding</keyword>
<dbReference type="InterPro" id="IPR024934">
    <property type="entry name" value="Rubredoxin-like_dom"/>
</dbReference>
<dbReference type="Proteomes" id="UP000050360">
    <property type="component" value="Unassembled WGS sequence"/>
</dbReference>
<dbReference type="SUPFAM" id="SSF57662">
    <property type="entry name" value="Ferredoxin thioredoxin reductase (FTR), catalytic beta chain"/>
    <property type="match status" value="1"/>
</dbReference>
<dbReference type="EC" id="1.8.7.2" evidence="4"/>
<evidence type="ECO:0000259" key="14">
    <source>
        <dbReference type="PROSITE" id="PS50903"/>
    </source>
</evidence>
<reference evidence="15 16" key="1">
    <citation type="submission" date="2015-09" db="EMBL/GenBank/DDBJ databases">
        <title>A metagenomics-based metabolic model of nitrate-dependent anaerobic oxidation of methane by Methanoperedens-like archaea.</title>
        <authorList>
            <person name="Arshad A."/>
            <person name="Speth D.R."/>
            <person name="De Graaf R.M."/>
            <person name="Op Den Camp H.J."/>
            <person name="Jetten M.S."/>
            <person name="Welte C.U."/>
        </authorList>
    </citation>
    <scope>NUCLEOTIDE SEQUENCE [LARGE SCALE GENOMIC DNA]</scope>
</reference>
<comment type="function">
    <text evidence="2">Catalytic subunit of the ferredoxin-thioredoxin reductase (FTR), which catalyzes the two-electron reduction of thioredoxins by the electrons provided by reduced ferredoxin.</text>
</comment>
<evidence type="ECO:0000256" key="3">
    <source>
        <dbReference type="ARBA" id="ARBA00007941"/>
    </source>
</evidence>
<evidence type="ECO:0000256" key="13">
    <source>
        <dbReference type="ARBA" id="ARBA00048150"/>
    </source>
</evidence>
<dbReference type="PROSITE" id="PS50903">
    <property type="entry name" value="RUBREDOXIN_LIKE"/>
    <property type="match status" value="1"/>
</dbReference>
<dbReference type="EMBL" id="LKCM01000311">
    <property type="protein sequence ID" value="KPQ41695.1"/>
    <property type="molecule type" value="Genomic_DNA"/>
</dbReference>
<dbReference type="AlphaFoldDB" id="A0A0P8C4Z4"/>
<keyword evidence="8" id="KW-0408">Iron</keyword>
<evidence type="ECO:0000256" key="2">
    <source>
        <dbReference type="ARBA" id="ARBA00003945"/>
    </source>
</evidence>
<evidence type="ECO:0000256" key="6">
    <source>
        <dbReference type="ARBA" id="ARBA00022723"/>
    </source>
</evidence>
<evidence type="ECO:0000256" key="1">
    <source>
        <dbReference type="ARBA" id="ARBA00001966"/>
    </source>
</evidence>
<keyword evidence="5" id="KW-0004">4Fe-4S</keyword>
<dbReference type="Gene3D" id="2.20.28.10">
    <property type="match status" value="1"/>
</dbReference>
<dbReference type="PANTHER" id="PTHR35113:SF1">
    <property type="entry name" value="FERREDOXIN-THIOREDOXIN REDUCTASE CATALYTIC CHAIN, CHLOROPLASTIC"/>
    <property type="match status" value="1"/>
</dbReference>
<keyword evidence="7" id="KW-0560">Oxidoreductase</keyword>
<organism evidence="15 16">
    <name type="scientific">Candidatus Methanoperedens nitratireducens</name>
    <dbReference type="NCBI Taxonomy" id="1392998"/>
    <lineage>
        <taxon>Archaea</taxon>
        <taxon>Methanobacteriati</taxon>
        <taxon>Methanobacteriota</taxon>
        <taxon>Stenosarchaea group</taxon>
        <taxon>Methanomicrobia</taxon>
        <taxon>Methanosarcinales</taxon>
        <taxon>ANME-2 cluster</taxon>
        <taxon>Candidatus Methanoperedentaceae</taxon>
        <taxon>Candidatus Methanoperedens</taxon>
    </lineage>
</organism>
<protein>
    <recommendedName>
        <fullName evidence="4">ferredoxin:thioredoxin reductase</fullName>
        <ecNumber evidence="4">1.8.7.2</ecNumber>
    </recommendedName>
    <alternativeName>
        <fullName evidence="12">Ferredoxin-thioredoxin reductase subunit B</fullName>
    </alternativeName>
</protein>
<comment type="subunit">
    <text evidence="11">Heterodimer of subunit A (variable subunit) and subunit B (catalytic subunit). Heterodimeric FTR forms a complex with ferredoxin and thioredoxin.</text>
</comment>
<name>A0A0P8C4Z4_9EURY</name>
<comment type="caution">
    <text evidence="15">The sequence shown here is derived from an EMBL/GenBank/DDBJ whole genome shotgun (WGS) entry which is preliminary data.</text>
</comment>
<dbReference type="GO" id="GO:0016730">
    <property type="term" value="F:oxidoreductase activity, acting on iron-sulfur proteins as donors"/>
    <property type="evidence" value="ECO:0007669"/>
    <property type="project" value="InterPro"/>
</dbReference>
<evidence type="ECO:0000256" key="11">
    <source>
        <dbReference type="ARBA" id="ARBA00026011"/>
    </source>
</evidence>
<keyword evidence="9" id="KW-0411">Iron-sulfur</keyword>
<dbReference type="InterPro" id="IPR004209">
    <property type="entry name" value="FTR_bsu"/>
</dbReference>
<evidence type="ECO:0000313" key="15">
    <source>
        <dbReference type="EMBL" id="KPQ41695.1"/>
    </source>
</evidence>
<evidence type="ECO:0000256" key="12">
    <source>
        <dbReference type="ARBA" id="ARBA00030295"/>
    </source>
</evidence>
<dbReference type="GO" id="GO:0005506">
    <property type="term" value="F:iron ion binding"/>
    <property type="evidence" value="ECO:0007669"/>
    <property type="project" value="InterPro"/>
</dbReference>
<dbReference type="PANTHER" id="PTHR35113">
    <property type="entry name" value="FERREDOXIN-THIOREDOXIN REDUCTASE CATALYTIC CHAIN, CHLOROPLASTIC"/>
    <property type="match status" value="1"/>
</dbReference>
<evidence type="ECO:0000313" key="16">
    <source>
        <dbReference type="Proteomes" id="UP000050360"/>
    </source>
</evidence>
<dbReference type="GO" id="GO:0051539">
    <property type="term" value="F:4 iron, 4 sulfur cluster binding"/>
    <property type="evidence" value="ECO:0007669"/>
    <property type="project" value="UniProtKB-KW"/>
</dbReference>